<sequence length="179" mass="20903">MSKAIELNTLNKTDEIRCWYVQNNITFQWYHYFFLTNSSSFFIPMFEKEWRQLLDLVEYLSSVNVCADLFPLYQAHPKQLNNNNNNHLHSHTTSTSQSNLNNLLKKDIKPKLLSGSCQPRIQCHPISLEHLIFLCITYSINRKAAATSTTTSTTTNVYRQQTRNNDSNHDNRALKKEMV</sequence>
<dbReference type="GeneID" id="31365725"/>
<dbReference type="InParanoid" id="D3BQR7"/>
<dbReference type="AlphaFoldDB" id="D3BQR7"/>
<reference evidence="1 2" key="1">
    <citation type="journal article" date="2011" name="Genome Res.">
        <title>Phylogeny-wide analysis of social amoeba genomes highlights ancient origins for complex intercellular communication.</title>
        <authorList>
            <person name="Heidel A.J."/>
            <person name="Lawal H.M."/>
            <person name="Felder M."/>
            <person name="Schilde C."/>
            <person name="Helps N.R."/>
            <person name="Tunggal B."/>
            <person name="Rivero F."/>
            <person name="John U."/>
            <person name="Schleicher M."/>
            <person name="Eichinger L."/>
            <person name="Platzer M."/>
            <person name="Noegel A.A."/>
            <person name="Schaap P."/>
            <person name="Gloeckner G."/>
        </authorList>
    </citation>
    <scope>NUCLEOTIDE SEQUENCE [LARGE SCALE GENOMIC DNA]</scope>
    <source>
        <strain evidence="2">ATCC 26659 / Pp 5 / PN500</strain>
    </source>
</reference>
<accession>D3BQR7</accession>
<name>D3BQR7_HETP5</name>
<proteinExistence type="predicted"/>
<dbReference type="RefSeq" id="XP_020428619.1">
    <property type="nucleotide sequence ID" value="XM_020581034.1"/>
</dbReference>
<dbReference type="EMBL" id="ADBJ01000047">
    <property type="protein sequence ID" value="EFA76487.1"/>
    <property type="molecule type" value="Genomic_DNA"/>
</dbReference>
<keyword evidence="2" id="KW-1185">Reference proteome</keyword>
<gene>
    <name evidence="1" type="ORF">PPL_10254</name>
</gene>
<organism evidence="1 2">
    <name type="scientific">Heterostelium pallidum (strain ATCC 26659 / Pp 5 / PN500)</name>
    <name type="common">Cellular slime mold</name>
    <name type="synonym">Polysphondylium pallidum</name>
    <dbReference type="NCBI Taxonomy" id="670386"/>
    <lineage>
        <taxon>Eukaryota</taxon>
        <taxon>Amoebozoa</taxon>
        <taxon>Evosea</taxon>
        <taxon>Eumycetozoa</taxon>
        <taxon>Dictyostelia</taxon>
        <taxon>Acytosteliales</taxon>
        <taxon>Acytosteliaceae</taxon>
        <taxon>Heterostelium</taxon>
    </lineage>
</organism>
<protein>
    <submittedName>
        <fullName evidence="1">Uncharacterized protein</fullName>
    </submittedName>
</protein>
<evidence type="ECO:0000313" key="1">
    <source>
        <dbReference type="EMBL" id="EFA76487.1"/>
    </source>
</evidence>
<evidence type="ECO:0000313" key="2">
    <source>
        <dbReference type="Proteomes" id="UP000001396"/>
    </source>
</evidence>
<comment type="caution">
    <text evidence="1">The sequence shown here is derived from an EMBL/GenBank/DDBJ whole genome shotgun (WGS) entry which is preliminary data.</text>
</comment>
<dbReference type="Proteomes" id="UP000001396">
    <property type="component" value="Unassembled WGS sequence"/>
</dbReference>